<dbReference type="AlphaFoldDB" id="A0A9W9I6N5"/>
<comment type="caution">
    <text evidence="2">The sequence shown here is derived from an EMBL/GenBank/DDBJ whole genome shotgun (WGS) entry which is preliminary data.</text>
</comment>
<dbReference type="GeneID" id="81426769"/>
<dbReference type="RefSeq" id="XP_056543148.1">
    <property type="nucleotide sequence ID" value="XM_056687593.1"/>
</dbReference>
<dbReference type="EMBL" id="JAPQKN010000003">
    <property type="protein sequence ID" value="KAJ5166687.1"/>
    <property type="molecule type" value="Genomic_DNA"/>
</dbReference>
<name>A0A9W9I6N5_9EURO</name>
<evidence type="ECO:0000313" key="2">
    <source>
        <dbReference type="EMBL" id="KAJ5166687.1"/>
    </source>
</evidence>
<sequence>MPLQPRMLERKFSRERRKHEKRLDPEENEIPDLPSDEKGQSKWIREYSQNARKVMKRRREEDVNKKAVVNNGVRKTKR</sequence>
<reference evidence="2" key="2">
    <citation type="journal article" date="2023" name="IMA Fungus">
        <title>Comparative genomic study of the Penicillium genus elucidates a diverse pangenome and 15 lateral gene transfer events.</title>
        <authorList>
            <person name="Petersen C."/>
            <person name="Sorensen T."/>
            <person name="Nielsen M.R."/>
            <person name="Sondergaard T.E."/>
            <person name="Sorensen J.L."/>
            <person name="Fitzpatrick D.A."/>
            <person name="Frisvad J.C."/>
            <person name="Nielsen K.L."/>
        </authorList>
    </citation>
    <scope>NUCLEOTIDE SEQUENCE</scope>
    <source>
        <strain evidence="2">IBT 26290</strain>
    </source>
</reference>
<keyword evidence="3" id="KW-1185">Reference proteome</keyword>
<proteinExistence type="predicted"/>
<protein>
    <submittedName>
        <fullName evidence="2">Uncharacterized protein</fullName>
    </submittedName>
</protein>
<reference evidence="2" key="1">
    <citation type="submission" date="2022-11" db="EMBL/GenBank/DDBJ databases">
        <authorList>
            <person name="Petersen C."/>
        </authorList>
    </citation>
    <scope>NUCLEOTIDE SEQUENCE</scope>
    <source>
        <strain evidence="2">IBT 26290</strain>
    </source>
</reference>
<organism evidence="2 3">
    <name type="scientific">Penicillium canariense</name>
    <dbReference type="NCBI Taxonomy" id="189055"/>
    <lineage>
        <taxon>Eukaryota</taxon>
        <taxon>Fungi</taxon>
        <taxon>Dikarya</taxon>
        <taxon>Ascomycota</taxon>
        <taxon>Pezizomycotina</taxon>
        <taxon>Eurotiomycetes</taxon>
        <taxon>Eurotiomycetidae</taxon>
        <taxon>Eurotiales</taxon>
        <taxon>Aspergillaceae</taxon>
        <taxon>Penicillium</taxon>
    </lineage>
</organism>
<feature type="region of interest" description="Disordered" evidence="1">
    <location>
        <begin position="1"/>
        <end position="40"/>
    </location>
</feature>
<feature type="region of interest" description="Disordered" evidence="1">
    <location>
        <begin position="55"/>
        <end position="78"/>
    </location>
</feature>
<dbReference type="Proteomes" id="UP001149163">
    <property type="component" value="Unassembled WGS sequence"/>
</dbReference>
<evidence type="ECO:0000313" key="3">
    <source>
        <dbReference type="Proteomes" id="UP001149163"/>
    </source>
</evidence>
<evidence type="ECO:0000256" key="1">
    <source>
        <dbReference type="SAM" id="MobiDB-lite"/>
    </source>
</evidence>
<accession>A0A9W9I6N5</accession>
<gene>
    <name evidence="2" type="ORF">N7482_005468</name>
</gene>